<evidence type="ECO:0000313" key="3">
    <source>
        <dbReference type="EMBL" id="ETL80289.1"/>
    </source>
</evidence>
<dbReference type="PROSITE" id="PS50158">
    <property type="entry name" value="ZF_CCHC"/>
    <property type="match status" value="1"/>
</dbReference>
<dbReference type="InterPro" id="IPR001878">
    <property type="entry name" value="Znf_CCHC"/>
</dbReference>
<dbReference type="GO" id="GO:0003676">
    <property type="term" value="F:nucleic acid binding"/>
    <property type="evidence" value="ECO:0007669"/>
    <property type="project" value="InterPro"/>
</dbReference>
<gene>
    <name evidence="3" type="ORF">L917_19209</name>
</gene>
<dbReference type="OrthoDB" id="106809at2759"/>
<keyword evidence="1" id="KW-0863">Zinc-finger</keyword>
<sequence length="121" mass="14059">HKHFLPPDNEYMLREKLCKLTQMGTLHDYIDAFQDILIQCPMPISALELRFYFQQGLRKETNNHLREHHPATLEETVQLALRFDHGLQRPAQASSDWEKTATCHRCKAVGHIAPNCPSLKQ</sequence>
<dbReference type="Gene3D" id="4.10.60.10">
    <property type="entry name" value="Zinc finger, CCHC-type"/>
    <property type="match status" value="1"/>
</dbReference>
<keyword evidence="1" id="KW-0862">Zinc</keyword>
<proteinExistence type="predicted"/>
<feature type="domain" description="CCHC-type" evidence="2">
    <location>
        <begin position="103"/>
        <end position="118"/>
    </location>
</feature>
<dbReference type="Pfam" id="PF00098">
    <property type="entry name" value="zf-CCHC"/>
    <property type="match status" value="1"/>
</dbReference>
<organism evidence="3">
    <name type="scientific">Phytophthora nicotianae</name>
    <name type="common">Potato buckeye rot agent</name>
    <name type="synonym">Phytophthora parasitica</name>
    <dbReference type="NCBI Taxonomy" id="4792"/>
    <lineage>
        <taxon>Eukaryota</taxon>
        <taxon>Sar</taxon>
        <taxon>Stramenopiles</taxon>
        <taxon>Oomycota</taxon>
        <taxon>Peronosporomycetes</taxon>
        <taxon>Peronosporales</taxon>
        <taxon>Peronosporaceae</taxon>
        <taxon>Phytophthora</taxon>
    </lineage>
</organism>
<reference evidence="3" key="1">
    <citation type="submission" date="2013-11" db="EMBL/GenBank/DDBJ databases">
        <title>The Genome Sequence of Phytophthora parasitica CHvinca01.</title>
        <authorList>
            <consortium name="The Broad Institute Genomics Platform"/>
            <person name="Russ C."/>
            <person name="Tyler B."/>
            <person name="Panabieres F."/>
            <person name="Shan W."/>
            <person name="Tripathy S."/>
            <person name="Grunwald N."/>
            <person name="Machado M."/>
            <person name="Johnson C.S."/>
            <person name="Arredondo F."/>
            <person name="Hong C."/>
            <person name="Coffey M."/>
            <person name="Young S.K."/>
            <person name="Zeng Q."/>
            <person name="Gargeya S."/>
            <person name="Fitzgerald M."/>
            <person name="Abouelleil A."/>
            <person name="Alvarado L."/>
            <person name="Chapman S.B."/>
            <person name="Gainer-Dewar J."/>
            <person name="Goldberg J."/>
            <person name="Griggs A."/>
            <person name="Gujja S."/>
            <person name="Hansen M."/>
            <person name="Howarth C."/>
            <person name="Imamovic A."/>
            <person name="Ireland A."/>
            <person name="Larimer J."/>
            <person name="McCowan C."/>
            <person name="Murphy C."/>
            <person name="Pearson M."/>
            <person name="Poon T.W."/>
            <person name="Priest M."/>
            <person name="Roberts A."/>
            <person name="Saif S."/>
            <person name="Shea T."/>
            <person name="Sykes S."/>
            <person name="Wortman J."/>
            <person name="Nusbaum C."/>
            <person name="Birren B."/>
        </authorList>
    </citation>
    <scope>NUCLEOTIDE SEQUENCE [LARGE SCALE GENOMIC DNA]</scope>
    <source>
        <strain evidence="3">CHvinca01</strain>
    </source>
</reference>
<protein>
    <recommendedName>
        <fullName evidence="2">CCHC-type domain-containing protein</fullName>
    </recommendedName>
</protein>
<evidence type="ECO:0000256" key="1">
    <source>
        <dbReference type="PROSITE-ProRule" id="PRU00047"/>
    </source>
</evidence>
<dbReference type="Proteomes" id="UP000054423">
    <property type="component" value="Unassembled WGS sequence"/>
</dbReference>
<feature type="non-terminal residue" evidence="3">
    <location>
        <position position="1"/>
    </location>
</feature>
<dbReference type="GO" id="GO:0008270">
    <property type="term" value="F:zinc ion binding"/>
    <property type="evidence" value="ECO:0007669"/>
    <property type="project" value="UniProtKB-KW"/>
</dbReference>
<keyword evidence="1" id="KW-0479">Metal-binding</keyword>
<accession>W2K6V2</accession>
<dbReference type="VEuPathDB" id="FungiDB:PPTG_17819"/>
<dbReference type="EMBL" id="KI682798">
    <property type="protein sequence ID" value="ETL80289.1"/>
    <property type="molecule type" value="Genomic_DNA"/>
</dbReference>
<dbReference type="InterPro" id="IPR036875">
    <property type="entry name" value="Znf_CCHC_sf"/>
</dbReference>
<dbReference type="SUPFAM" id="SSF57756">
    <property type="entry name" value="Retrovirus zinc finger-like domains"/>
    <property type="match status" value="1"/>
</dbReference>
<evidence type="ECO:0000259" key="2">
    <source>
        <dbReference type="PROSITE" id="PS50158"/>
    </source>
</evidence>
<dbReference type="SMART" id="SM00343">
    <property type="entry name" value="ZnF_C2HC"/>
    <property type="match status" value="1"/>
</dbReference>
<name>W2K6V2_PHYNI</name>
<dbReference type="AlphaFoldDB" id="W2K6V2"/>